<evidence type="ECO:0000313" key="2">
    <source>
        <dbReference type="EMBL" id="ADB85400.1"/>
    </source>
</evidence>
<accession>D3IVR0</accession>
<feature type="compositionally biased region" description="Basic residues" evidence="1">
    <location>
        <begin position="371"/>
        <end position="380"/>
    </location>
</feature>
<feature type="compositionally biased region" description="Basic and acidic residues" evidence="1">
    <location>
        <begin position="258"/>
        <end position="282"/>
    </location>
</feature>
<dbReference type="AlphaFoldDB" id="D3IVR0"/>
<protein>
    <submittedName>
        <fullName evidence="2">Putative mutator transposon protein</fullName>
    </submittedName>
</protein>
<feature type="compositionally biased region" description="Gly residues" evidence="1">
    <location>
        <begin position="445"/>
        <end position="463"/>
    </location>
</feature>
<reference evidence="2" key="1">
    <citation type="journal article" date="2010" name="J. Integr. Plant Biol.">
        <title>Insights into the bamboo genome: syntenic relationships to rice and sorghum.</title>
        <authorList>
            <person name="Gui Y.J."/>
            <person name="Zhou Y."/>
            <person name="Wang Y."/>
            <person name="Wang S."/>
            <person name="Wang S.Y."/>
            <person name="Hu Y."/>
            <person name="Bo S.P."/>
            <person name="Chen H."/>
            <person name="Zhou C.P."/>
            <person name="Ma N.X."/>
            <person name="Zhang T.Z."/>
            <person name="Fan L.J."/>
        </authorList>
    </citation>
    <scope>NUCLEOTIDE SEQUENCE</scope>
    <source>
        <tissue evidence="2">Shoot</tissue>
    </source>
</reference>
<feature type="region of interest" description="Disordered" evidence="1">
    <location>
        <begin position="343"/>
        <end position="463"/>
    </location>
</feature>
<sequence length="463" mass="53022">MFLLALLEHFYDENHRCKLWIDGDADGLLPLQDTGLLPLARLVFLGRQFLLDANLLSALVDRWRPETHTFHFHWDEMTDIGLWRTTYHLVFTHMVELYTPQRVMRQFDSYKLERAQRILGASEVAIGNPDRTSAGMLKTLRYVIAELKKIVKNLSYSRLRDDVLHIGHQMGGHAHPLGQHDLASPVSVVVFPVGHPRARSVGSLRKWIDLEIHPHDQWTLDYKEWDANRDHERREEEHHTEEHNERIQRETQAHLEACRRREREARKRECEKKSGVRERMHQAEPPMRTDAPAHGHTRGPWPTATKEVRRGWAECWRRPGWGGEPHGGTGARGRHQSWAAYGPHRRTHAQAGPPRSQGRAHKGGAREGSQRQRRTLRAARGRSTMGSFAASVPTEQIPGDRMGRGSKIKEWGDEGRRTRWESGRGRIGVRERIRDLDQRGEGGGRRGGGGPKRGARGRGGIGT</sequence>
<organism evidence="2">
    <name type="scientific">Phyllostachys edulis</name>
    <name type="common">Tortoise shell bamboo</name>
    <name type="synonym">Bambusa edulis</name>
    <dbReference type="NCBI Taxonomy" id="38705"/>
    <lineage>
        <taxon>Eukaryota</taxon>
        <taxon>Viridiplantae</taxon>
        <taxon>Streptophyta</taxon>
        <taxon>Embryophyta</taxon>
        <taxon>Tracheophyta</taxon>
        <taxon>Spermatophyta</taxon>
        <taxon>Magnoliopsida</taxon>
        <taxon>Liliopsida</taxon>
        <taxon>Poales</taxon>
        <taxon>Poaceae</taxon>
        <taxon>BOP clade</taxon>
        <taxon>Bambusoideae</taxon>
        <taxon>Arundinarodae</taxon>
        <taxon>Arundinarieae</taxon>
        <taxon>Arundinariinae</taxon>
        <taxon>Phyllostachys</taxon>
    </lineage>
</organism>
<feature type="region of interest" description="Disordered" evidence="1">
    <location>
        <begin position="258"/>
        <end position="303"/>
    </location>
</feature>
<name>D3IVR0_PHYED</name>
<proteinExistence type="predicted"/>
<feature type="compositionally biased region" description="Basic and acidic residues" evidence="1">
    <location>
        <begin position="401"/>
        <end position="444"/>
    </location>
</feature>
<evidence type="ECO:0000256" key="1">
    <source>
        <dbReference type="SAM" id="MobiDB-lite"/>
    </source>
</evidence>
<dbReference type="EMBL" id="GQ252886">
    <property type="protein sequence ID" value="ADB85400.1"/>
    <property type="molecule type" value="Genomic_DNA"/>
</dbReference>